<evidence type="ECO:0000256" key="3">
    <source>
        <dbReference type="ARBA" id="ARBA00022598"/>
    </source>
</evidence>
<dbReference type="PANTHER" id="PTHR43785:SF12">
    <property type="entry name" value="TYPE-1 GLUTAMINE SYNTHETASE 2"/>
    <property type="match status" value="1"/>
</dbReference>
<comment type="similarity">
    <text evidence="7 8">Belongs to the glutamine synthetase family.</text>
</comment>
<dbReference type="EMBL" id="BMMF01000012">
    <property type="protein sequence ID" value="GGK46810.1"/>
    <property type="molecule type" value="Genomic_DNA"/>
</dbReference>
<feature type="domain" description="GS catalytic" evidence="9">
    <location>
        <begin position="113"/>
        <end position="448"/>
    </location>
</feature>
<evidence type="ECO:0000256" key="7">
    <source>
        <dbReference type="PROSITE-ProRule" id="PRU01331"/>
    </source>
</evidence>
<protein>
    <submittedName>
        <fullName evidence="10">Glutamine synthetase</fullName>
    </submittedName>
</protein>
<dbReference type="SMART" id="SM01230">
    <property type="entry name" value="Gln-synt_C"/>
    <property type="match status" value="1"/>
</dbReference>
<accession>A0A917V773</accession>
<dbReference type="GO" id="GO:0005524">
    <property type="term" value="F:ATP binding"/>
    <property type="evidence" value="ECO:0007669"/>
    <property type="project" value="UniProtKB-KW"/>
</dbReference>
<dbReference type="RefSeq" id="WP_244645571.1">
    <property type="nucleotide sequence ID" value="NZ_BMMF01000012.1"/>
</dbReference>
<reference evidence="10 11" key="1">
    <citation type="journal article" date="2014" name="Int. J. Syst. Evol. Microbiol.">
        <title>Complete genome sequence of Corynebacterium casei LMG S-19264T (=DSM 44701T), isolated from a smear-ripened cheese.</title>
        <authorList>
            <consortium name="US DOE Joint Genome Institute (JGI-PGF)"/>
            <person name="Walter F."/>
            <person name="Albersmeier A."/>
            <person name="Kalinowski J."/>
            <person name="Ruckert C."/>
        </authorList>
    </citation>
    <scope>NUCLEOTIDE SEQUENCE [LARGE SCALE GENOMIC DNA]</scope>
    <source>
        <strain evidence="10 11">CGMCC 1.9161</strain>
    </source>
</reference>
<dbReference type="InterPro" id="IPR036651">
    <property type="entry name" value="Gln_synt_N_sf"/>
</dbReference>
<evidence type="ECO:0000256" key="2">
    <source>
        <dbReference type="ARBA" id="ARBA00003117"/>
    </source>
</evidence>
<keyword evidence="4" id="KW-0547">Nucleotide-binding</keyword>
<dbReference type="Pfam" id="PF16952">
    <property type="entry name" value="Gln-synt_N_2"/>
    <property type="match status" value="1"/>
</dbReference>
<evidence type="ECO:0000256" key="4">
    <source>
        <dbReference type="ARBA" id="ARBA00022741"/>
    </source>
</evidence>
<comment type="function">
    <text evidence="2">Catalyzes the ATP-dependent biosynthesis of glutamine from glutamate and ammonia.</text>
</comment>
<dbReference type="PROSITE" id="PS51987">
    <property type="entry name" value="GS_CATALYTIC"/>
    <property type="match status" value="1"/>
</dbReference>
<evidence type="ECO:0000256" key="6">
    <source>
        <dbReference type="ARBA" id="ARBA00023231"/>
    </source>
</evidence>
<dbReference type="PANTHER" id="PTHR43785">
    <property type="entry name" value="GAMMA-GLUTAMYLPUTRESCINE SYNTHETASE"/>
    <property type="match status" value="1"/>
</dbReference>
<dbReference type="Gene3D" id="3.30.590.10">
    <property type="entry name" value="Glutamine synthetase/guanido kinase, catalytic domain"/>
    <property type="match status" value="1"/>
</dbReference>
<keyword evidence="3" id="KW-0436">Ligase</keyword>
<dbReference type="InterPro" id="IPR014746">
    <property type="entry name" value="Gln_synth/guanido_kin_cat_dom"/>
</dbReference>
<dbReference type="GO" id="GO:0004356">
    <property type="term" value="F:glutamine synthetase activity"/>
    <property type="evidence" value="ECO:0007669"/>
    <property type="project" value="InterPro"/>
</dbReference>
<dbReference type="GO" id="GO:0006542">
    <property type="term" value="P:glutamine biosynthetic process"/>
    <property type="evidence" value="ECO:0007669"/>
    <property type="project" value="InterPro"/>
</dbReference>
<keyword evidence="6" id="KW-0535">Nitrogen fixation</keyword>
<dbReference type="SUPFAM" id="SSF55931">
    <property type="entry name" value="Glutamine synthetase/guanido kinase"/>
    <property type="match status" value="1"/>
</dbReference>
<organism evidence="10 11">
    <name type="scientific">Salinarimonas ramus</name>
    <dbReference type="NCBI Taxonomy" id="690164"/>
    <lineage>
        <taxon>Bacteria</taxon>
        <taxon>Pseudomonadati</taxon>
        <taxon>Pseudomonadota</taxon>
        <taxon>Alphaproteobacteria</taxon>
        <taxon>Hyphomicrobiales</taxon>
        <taxon>Salinarimonadaceae</taxon>
        <taxon>Salinarimonas</taxon>
    </lineage>
</organism>
<dbReference type="InterPro" id="IPR008147">
    <property type="entry name" value="Gln_synt_N"/>
</dbReference>
<keyword evidence="11" id="KW-1185">Reference proteome</keyword>
<name>A0A917V773_9HYPH</name>
<evidence type="ECO:0000313" key="11">
    <source>
        <dbReference type="Proteomes" id="UP000600449"/>
    </source>
</evidence>
<evidence type="ECO:0000313" key="10">
    <source>
        <dbReference type="EMBL" id="GGK46810.1"/>
    </source>
</evidence>
<evidence type="ECO:0000256" key="8">
    <source>
        <dbReference type="RuleBase" id="RU000384"/>
    </source>
</evidence>
<comment type="caution">
    <text evidence="10">The sequence shown here is derived from an EMBL/GenBank/DDBJ whole genome shotgun (WGS) entry which is preliminary data.</text>
</comment>
<evidence type="ECO:0000256" key="1">
    <source>
        <dbReference type="ARBA" id="ARBA00001946"/>
    </source>
</evidence>
<gene>
    <name evidence="10" type="ORF">GCM10011322_37390</name>
</gene>
<keyword evidence="5" id="KW-0067">ATP-binding</keyword>
<dbReference type="Pfam" id="PF00120">
    <property type="entry name" value="Gln-synt_C"/>
    <property type="match status" value="1"/>
</dbReference>
<proteinExistence type="inferred from homology"/>
<dbReference type="Proteomes" id="UP000600449">
    <property type="component" value="Unassembled WGS sequence"/>
</dbReference>
<evidence type="ECO:0000256" key="5">
    <source>
        <dbReference type="ARBA" id="ARBA00022840"/>
    </source>
</evidence>
<evidence type="ECO:0000259" key="9">
    <source>
        <dbReference type="PROSITE" id="PS51987"/>
    </source>
</evidence>
<sequence>MPDAAMESAFRPMPLTALVTTDYAGITRGRAIPTATYEADPARASTGWVPANLSLTPFDVIADPNPWGSRGDLRLKADPQARYRTTIPGAQTPFDCVMADIVALDGAPWPPCARGLLKAALADLEAESGLRLVCAFEHEFQILGAGWAPAPAFGLFALRRADPLGSVLAACLEEAGIAPETIIAEYGRDQFEITSAPADALVAADRAVATREIVREVALRLGLRASFAPKTAVEGVGNGVHVHMSLVHPDGRPASFDPAREGRLSDSMGAFLAGILRHAPALVALTAPAPISYLRLAPHHWSAAWTWLGDADREATLRICPTTTMGGRDPARQFNVEYRAADACAAPHLALAMLVRAGIEGMRARLPTPPIVDTDPATLSDAERASLGLARLPGSLSDALAALEADPVAAGFLPEAALETYLGMKRAEIAIAGETLDEALCARYAAIY</sequence>
<dbReference type="AlphaFoldDB" id="A0A917V773"/>
<comment type="cofactor">
    <cofactor evidence="1">
        <name>Mg(2+)</name>
        <dbReference type="ChEBI" id="CHEBI:18420"/>
    </cofactor>
</comment>
<dbReference type="InterPro" id="IPR008146">
    <property type="entry name" value="Gln_synth_cat_dom"/>
</dbReference>
<dbReference type="Gene3D" id="3.10.20.70">
    <property type="entry name" value="Glutamine synthetase, N-terminal domain"/>
    <property type="match status" value="1"/>
</dbReference>